<protein>
    <submittedName>
        <fullName evidence="2">Uncharacterized protein</fullName>
    </submittedName>
</protein>
<feature type="region of interest" description="Disordered" evidence="1">
    <location>
        <begin position="68"/>
        <end position="105"/>
    </location>
</feature>
<keyword evidence="3" id="KW-1185">Reference proteome</keyword>
<sequence length="162" mass="18391">MSILQNMDNFMDDVVDIFVLRHQVHWSEILPQKKSSPMMLNRLDTRSKLEGNLHPGLAADKGWNCWPARAEDTGRNSSGPAGGREESLAHESRGPVLSHAGGSLLEQAHWRRKLREEEKETKKKENKEIPAVKDCVSGCHPTSFKHKWLPFIQVCLKQVCNN</sequence>
<name>A0AA88E3J9_FICCA</name>
<gene>
    <name evidence="2" type="ORF">TIFTF001_036528</name>
</gene>
<proteinExistence type="predicted"/>
<dbReference type="AlphaFoldDB" id="A0AA88E3J9"/>
<feature type="compositionally biased region" description="Basic and acidic residues" evidence="1">
    <location>
        <begin position="83"/>
        <end position="93"/>
    </location>
</feature>
<evidence type="ECO:0000256" key="1">
    <source>
        <dbReference type="SAM" id="MobiDB-lite"/>
    </source>
</evidence>
<dbReference type="Proteomes" id="UP001187192">
    <property type="component" value="Unassembled WGS sequence"/>
</dbReference>
<evidence type="ECO:0000313" key="2">
    <source>
        <dbReference type="EMBL" id="GMN67467.1"/>
    </source>
</evidence>
<evidence type="ECO:0000313" key="3">
    <source>
        <dbReference type="Proteomes" id="UP001187192"/>
    </source>
</evidence>
<accession>A0AA88E3J9</accession>
<dbReference type="EMBL" id="BTGU01000457">
    <property type="protein sequence ID" value="GMN67467.1"/>
    <property type="molecule type" value="Genomic_DNA"/>
</dbReference>
<comment type="caution">
    <text evidence="2">The sequence shown here is derived from an EMBL/GenBank/DDBJ whole genome shotgun (WGS) entry which is preliminary data.</text>
</comment>
<reference evidence="2" key="1">
    <citation type="submission" date="2023-07" db="EMBL/GenBank/DDBJ databases">
        <title>draft genome sequence of fig (Ficus carica).</title>
        <authorList>
            <person name="Takahashi T."/>
            <person name="Nishimura K."/>
        </authorList>
    </citation>
    <scope>NUCLEOTIDE SEQUENCE</scope>
</reference>
<organism evidence="2 3">
    <name type="scientific">Ficus carica</name>
    <name type="common">Common fig</name>
    <dbReference type="NCBI Taxonomy" id="3494"/>
    <lineage>
        <taxon>Eukaryota</taxon>
        <taxon>Viridiplantae</taxon>
        <taxon>Streptophyta</taxon>
        <taxon>Embryophyta</taxon>
        <taxon>Tracheophyta</taxon>
        <taxon>Spermatophyta</taxon>
        <taxon>Magnoliopsida</taxon>
        <taxon>eudicotyledons</taxon>
        <taxon>Gunneridae</taxon>
        <taxon>Pentapetalae</taxon>
        <taxon>rosids</taxon>
        <taxon>fabids</taxon>
        <taxon>Rosales</taxon>
        <taxon>Moraceae</taxon>
        <taxon>Ficeae</taxon>
        <taxon>Ficus</taxon>
    </lineage>
</organism>